<reference evidence="1" key="1">
    <citation type="submission" date="2023-03" db="EMBL/GenBank/DDBJ databases">
        <authorList>
            <person name="Steffen K."/>
            <person name="Cardenas P."/>
        </authorList>
    </citation>
    <scope>NUCLEOTIDE SEQUENCE</scope>
</reference>
<dbReference type="EMBL" id="CASHTH010002907">
    <property type="protein sequence ID" value="CAI8036909.1"/>
    <property type="molecule type" value="Genomic_DNA"/>
</dbReference>
<evidence type="ECO:0000313" key="2">
    <source>
        <dbReference type="Proteomes" id="UP001174909"/>
    </source>
</evidence>
<organism evidence="1 2">
    <name type="scientific">Geodia barretti</name>
    <name type="common">Barrett's horny sponge</name>
    <dbReference type="NCBI Taxonomy" id="519541"/>
    <lineage>
        <taxon>Eukaryota</taxon>
        <taxon>Metazoa</taxon>
        <taxon>Porifera</taxon>
        <taxon>Demospongiae</taxon>
        <taxon>Heteroscleromorpha</taxon>
        <taxon>Tetractinellida</taxon>
        <taxon>Astrophorina</taxon>
        <taxon>Geodiidae</taxon>
        <taxon>Geodia</taxon>
    </lineage>
</organism>
<dbReference type="AlphaFoldDB" id="A0AA35WXW7"/>
<sequence>MAISPALRRWKSPRSDRVLSSVLPMLRANSEVRQMVGASLTPGLFRAYSYSGGVKWSGVRRSNGINWSPFTLQPYGLQLLFQVHGETSSAMVSLDVRNHTPWGRGLIYNSLVVDLPNGERLVLKGTLNDAVLESYTARLS</sequence>
<comment type="caution">
    <text evidence="1">The sequence shown here is derived from an EMBL/GenBank/DDBJ whole genome shotgun (WGS) entry which is preliminary data.</text>
</comment>
<evidence type="ECO:0000313" key="1">
    <source>
        <dbReference type="EMBL" id="CAI8036909.1"/>
    </source>
</evidence>
<proteinExistence type="predicted"/>
<keyword evidence="2" id="KW-1185">Reference proteome</keyword>
<protein>
    <submittedName>
        <fullName evidence="1">Uncharacterized protein</fullName>
    </submittedName>
</protein>
<name>A0AA35WXW7_GEOBA</name>
<dbReference type="Proteomes" id="UP001174909">
    <property type="component" value="Unassembled WGS sequence"/>
</dbReference>
<accession>A0AA35WXW7</accession>
<gene>
    <name evidence="1" type="ORF">GBAR_LOCUS20677</name>
</gene>